<evidence type="ECO:0000256" key="2">
    <source>
        <dbReference type="ARBA" id="ARBA00022475"/>
    </source>
</evidence>
<comment type="subcellular location">
    <subcellularLocation>
        <location evidence="1">Cell inner membrane</location>
    </subcellularLocation>
</comment>
<gene>
    <name evidence="7" type="ORF">DBT_2345</name>
</gene>
<evidence type="ECO:0000256" key="6">
    <source>
        <dbReference type="ARBA" id="ARBA00023315"/>
    </source>
</evidence>
<organism evidence="7 8">
    <name type="scientific">Dissulfuribacter thermophilus</name>
    <dbReference type="NCBI Taxonomy" id="1156395"/>
    <lineage>
        <taxon>Bacteria</taxon>
        <taxon>Pseudomonadati</taxon>
        <taxon>Thermodesulfobacteriota</taxon>
        <taxon>Dissulfuribacteria</taxon>
        <taxon>Dissulfuribacterales</taxon>
        <taxon>Dissulfuribacteraceae</taxon>
        <taxon>Dissulfuribacter</taxon>
    </lineage>
</organism>
<keyword evidence="3" id="KW-0997">Cell inner membrane</keyword>
<dbReference type="STRING" id="1156395.DBT_2345"/>
<protein>
    <submittedName>
        <fullName evidence="7">Lipid A biosynthesis lauroyl acyltransferase</fullName>
    </submittedName>
</protein>
<reference evidence="7 8" key="1">
    <citation type="submission" date="2016-06" db="EMBL/GenBank/DDBJ databases">
        <title>Respiratory ammonification of nitrate coupled to the oxidation of elemental sulfur in deep-sea autotrophic thermophilic bacteria.</title>
        <authorList>
            <person name="Slobodkina G.B."/>
            <person name="Mardanov A.V."/>
            <person name="Ravin N.V."/>
            <person name="Frolova A.A."/>
            <person name="Viryasiv M.B."/>
            <person name="Chernyh N.A."/>
            <person name="Bonch-Osmolovskaya E.A."/>
            <person name="Slobodkin A.I."/>
        </authorList>
    </citation>
    <scope>NUCLEOTIDE SEQUENCE [LARGE SCALE GENOMIC DNA]</scope>
    <source>
        <strain evidence="7 8">S69</strain>
    </source>
</reference>
<dbReference type="Pfam" id="PF03279">
    <property type="entry name" value="Lip_A_acyltrans"/>
    <property type="match status" value="1"/>
</dbReference>
<dbReference type="PANTHER" id="PTHR30606">
    <property type="entry name" value="LIPID A BIOSYNTHESIS LAUROYL ACYLTRANSFERASE"/>
    <property type="match status" value="1"/>
</dbReference>
<evidence type="ECO:0000256" key="4">
    <source>
        <dbReference type="ARBA" id="ARBA00022679"/>
    </source>
</evidence>
<evidence type="ECO:0000256" key="1">
    <source>
        <dbReference type="ARBA" id="ARBA00004533"/>
    </source>
</evidence>
<keyword evidence="4 7" id="KW-0808">Transferase</keyword>
<dbReference type="OrthoDB" id="5446729at2"/>
<dbReference type="Proteomes" id="UP000093080">
    <property type="component" value="Unassembled WGS sequence"/>
</dbReference>
<comment type="caution">
    <text evidence="7">The sequence shown here is derived from an EMBL/GenBank/DDBJ whole genome shotgun (WGS) entry which is preliminary data.</text>
</comment>
<dbReference type="GO" id="GO:0016746">
    <property type="term" value="F:acyltransferase activity"/>
    <property type="evidence" value="ECO:0007669"/>
    <property type="project" value="UniProtKB-KW"/>
</dbReference>
<keyword evidence="8" id="KW-1185">Reference proteome</keyword>
<dbReference type="GO" id="GO:0009247">
    <property type="term" value="P:glycolipid biosynthetic process"/>
    <property type="evidence" value="ECO:0007669"/>
    <property type="project" value="UniProtKB-ARBA"/>
</dbReference>
<keyword evidence="2" id="KW-1003">Cell membrane</keyword>
<evidence type="ECO:0000256" key="3">
    <source>
        <dbReference type="ARBA" id="ARBA00022519"/>
    </source>
</evidence>
<dbReference type="PANTHER" id="PTHR30606:SF10">
    <property type="entry name" value="PHOSPHATIDYLINOSITOL MANNOSIDE ACYLTRANSFERASE"/>
    <property type="match status" value="1"/>
</dbReference>
<dbReference type="EMBL" id="MAGO01000015">
    <property type="protein sequence ID" value="OCC14273.1"/>
    <property type="molecule type" value="Genomic_DNA"/>
</dbReference>
<keyword evidence="5" id="KW-0472">Membrane</keyword>
<dbReference type="CDD" id="cd07984">
    <property type="entry name" value="LPLAT_LABLAT-like"/>
    <property type="match status" value="1"/>
</dbReference>
<keyword evidence="6 7" id="KW-0012">Acyltransferase</keyword>
<dbReference type="InterPro" id="IPR004960">
    <property type="entry name" value="LipA_acyltrans"/>
</dbReference>
<name>A0A1B9F328_9BACT</name>
<evidence type="ECO:0000256" key="5">
    <source>
        <dbReference type="ARBA" id="ARBA00023136"/>
    </source>
</evidence>
<evidence type="ECO:0000313" key="7">
    <source>
        <dbReference type="EMBL" id="OCC14273.1"/>
    </source>
</evidence>
<dbReference type="AlphaFoldDB" id="A0A1B9F328"/>
<sequence>MAILNFRYPYISVDLEKPTTKKFFDYTLFLNAIAKLPYNKMIRLAFWRGRGFAETYKSSLELIKENLSTYYGRKKTSSFLDKVANDIFLYSSLEEAEGARIAQRRDDYFEKWIDINGISNLEGAVSRGKGVILAFTHYGSYASVICKLGQMFSQPIHGVAWPYETHPCPIFRNFIHRKVEGMRHFMKGDFFFVGKINPRRLYSALNRNEMIVILIDAPLGSSYKIPINFLARKINLPISAFKIALRTGAAIVPIAVYRADEGKKIVADILPYNEIHEQQQIQPLFQSIMMEFEKYIEKNPSQFFYWTSPMSWKTINTF</sequence>
<accession>A0A1B9F328</accession>
<dbReference type="RefSeq" id="WP_067620598.1">
    <property type="nucleotide sequence ID" value="NZ_MAGO01000015.1"/>
</dbReference>
<dbReference type="GO" id="GO:0005886">
    <property type="term" value="C:plasma membrane"/>
    <property type="evidence" value="ECO:0007669"/>
    <property type="project" value="UniProtKB-SubCell"/>
</dbReference>
<evidence type="ECO:0000313" key="8">
    <source>
        <dbReference type="Proteomes" id="UP000093080"/>
    </source>
</evidence>
<proteinExistence type="predicted"/>